<evidence type="ECO:0000313" key="6">
    <source>
        <dbReference type="EMBL" id="TVU26658.1"/>
    </source>
</evidence>
<keyword evidence="7" id="KW-1185">Reference proteome</keyword>
<dbReference type="EMBL" id="RWGY01000013">
    <property type="protein sequence ID" value="TVU26658.1"/>
    <property type="molecule type" value="Genomic_DNA"/>
</dbReference>
<dbReference type="InterPro" id="IPR002182">
    <property type="entry name" value="NB-ARC"/>
</dbReference>
<evidence type="ECO:0000256" key="1">
    <source>
        <dbReference type="ARBA" id="ARBA00022737"/>
    </source>
</evidence>
<evidence type="ECO:0000259" key="5">
    <source>
        <dbReference type="Pfam" id="PF23598"/>
    </source>
</evidence>
<dbReference type="InterPro" id="IPR058922">
    <property type="entry name" value="WHD_DRP"/>
</dbReference>
<reference evidence="6 7" key="1">
    <citation type="journal article" date="2019" name="Sci. Rep.">
        <title>A high-quality genome of Eragrostis curvula grass provides insights into Poaceae evolution and supports new strategies to enhance forage quality.</title>
        <authorList>
            <person name="Carballo J."/>
            <person name="Santos B.A.C.M."/>
            <person name="Zappacosta D."/>
            <person name="Garbus I."/>
            <person name="Selva J.P."/>
            <person name="Gallo C.A."/>
            <person name="Diaz A."/>
            <person name="Albertini E."/>
            <person name="Caccamo M."/>
            <person name="Echenique V."/>
        </authorList>
    </citation>
    <scope>NUCLEOTIDE SEQUENCE [LARGE SCALE GENOMIC DNA]</scope>
    <source>
        <strain evidence="7">cv. Victoria</strain>
        <tissue evidence="6">Leaf</tissue>
    </source>
</reference>
<dbReference type="Gramene" id="TVU26658">
    <property type="protein sequence ID" value="TVU26658"/>
    <property type="gene ID" value="EJB05_29212"/>
</dbReference>
<dbReference type="OrthoDB" id="762143at2759"/>
<dbReference type="PANTHER" id="PTHR23155">
    <property type="entry name" value="DISEASE RESISTANCE PROTEIN RP"/>
    <property type="match status" value="1"/>
</dbReference>
<sequence length="697" mass="78824">MDDVLKTPLTNVLAQGSRVLLTTRNHRVARGMMAEEPYHNIEKLKPEDAWSLLKKQVVRNVNDESHVEMLKDIGMEIIGKCDGLPLAVKVMGGLLLQRNRRRSDWEVLKYSVWSVSQMPEELNSAIYRSYQDLDPPLKPCFLHFSLLPKSKEFYVDQIVGMWISEGIIHGNIDDSEKIGREYYDELILRNLIEPNTHYVDQQVCSMHDVIRSFAQYVARDEALVAGQSNKIDITSKLNSQKFIQLSLDNKGLEPDELEWMSLQAQKSVRTLIISAGYNIKIKPGDSLVTFSSLRTLHVDYVVDFDPLAESLVKLKHLRYFSIVDTNISKLPENIHKLKFLQYIEIAGCKSLAKLPGSIGKLQDLSIKSVPRDFGGLTSLRILDGFPVHMDGDWCSLEELGPLSKLIVLSIHGLGNVSSSTIARKTNLGEKVHLRKLLLLCTSKYGNNGPLFKKEDNISRERQQKIEEVFAEFCPPPSLESVIINGYFGRLLPIWMTSTVVVPLRSLRILMLQDLPCCIELPDVLCQLPCLEVLQIINAPAIKGVGPEFKQLHRDQHLSAPESLGAAFRLLQVKECSILESISNLVKLQKLIIIECPKLKVLKGMPALQGLVLEDYDMQMLPGYLQDVNPKQLQIDCGISLLTCLAAGKSGPEWDKFSHIRQVKVNAHRRKWYVLYTRNPFSFKTNISRSAINQGKVI</sequence>
<feature type="non-terminal residue" evidence="6">
    <location>
        <position position="1"/>
    </location>
</feature>
<evidence type="ECO:0000256" key="2">
    <source>
        <dbReference type="ARBA" id="ARBA00022821"/>
    </source>
</evidence>
<dbReference type="FunFam" id="1.10.10.10:FF:000322">
    <property type="entry name" value="Probable disease resistance protein At1g63360"/>
    <property type="match status" value="1"/>
</dbReference>
<dbReference type="InterPro" id="IPR044974">
    <property type="entry name" value="Disease_R_plants"/>
</dbReference>
<dbReference type="Pfam" id="PF23598">
    <property type="entry name" value="LRR_14"/>
    <property type="match status" value="1"/>
</dbReference>
<feature type="domain" description="NB-ARC" evidence="3">
    <location>
        <begin position="14"/>
        <end position="60"/>
    </location>
</feature>
<gene>
    <name evidence="6" type="ORF">EJB05_29212</name>
</gene>
<protein>
    <submittedName>
        <fullName evidence="6">Uncharacterized protein</fullName>
    </submittedName>
</protein>
<dbReference type="GO" id="GO:0002758">
    <property type="term" value="P:innate immune response-activating signaling pathway"/>
    <property type="evidence" value="ECO:0007669"/>
    <property type="project" value="UniProtKB-ARBA"/>
</dbReference>
<proteinExistence type="predicted"/>
<evidence type="ECO:0000259" key="4">
    <source>
        <dbReference type="Pfam" id="PF23559"/>
    </source>
</evidence>
<keyword evidence="2" id="KW-0611">Plant defense</keyword>
<dbReference type="InterPro" id="IPR027417">
    <property type="entry name" value="P-loop_NTPase"/>
</dbReference>
<accession>A0A5J9UTQ2</accession>
<dbReference type="InterPro" id="IPR055414">
    <property type="entry name" value="LRR_R13L4/SHOC2-like"/>
</dbReference>
<dbReference type="GO" id="GO:0043531">
    <property type="term" value="F:ADP binding"/>
    <property type="evidence" value="ECO:0007669"/>
    <property type="project" value="InterPro"/>
</dbReference>
<dbReference type="Pfam" id="PF00931">
    <property type="entry name" value="NB-ARC"/>
    <property type="match status" value="1"/>
</dbReference>
<dbReference type="AlphaFoldDB" id="A0A5J9UTQ2"/>
<dbReference type="Pfam" id="PF23559">
    <property type="entry name" value="WHD_DRP"/>
    <property type="match status" value="1"/>
</dbReference>
<name>A0A5J9UTQ2_9POAL</name>
<feature type="domain" description="Disease resistance R13L4/SHOC-2-like LRR" evidence="5">
    <location>
        <begin position="268"/>
        <end position="535"/>
    </location>
</feature>
<dbReference type="Gene3D" id="1.10.10.10">
    <property type="entry name" value="Winged helix-like DNA-binding domain superfamily/Winged helix DNA-binding domain"/>
    <property type="match status" value="1"/>
</dbReference>
<dbReference type="InterPro" id="IPR036388">
    <property type="entry name" value="WH-like_DNA-bd_sf"/>
</dbReference>
<dbReference type="SUPFAM" id="SSF52058">
    <property type="entry name" value="L domain-like"/>
    <property type="match status" value="1"/>
</dbReference>
<keyword evidence="1" id="KW-0677">Repeat</keyword>
<dbReference type="GO" id="GO:0042742">
    <property type="term" value="P:defense response to bacterium"/>
    <property type="evidence" value="ECO:0007669"/>
    <property type="project" value="UniProtKB-ARBA"/>
</dbReference>
<organism evidence="6 7">
    <name type="scientific">Eragrostis curvula</name>
    <name type="common">weeping love grass</name>
    <dbReference type="NCBI Taxonomy" id="38414"/>
    <lineage>
        <taxon>Eukaryota</taxon>
        <taxon>Viridiplantae</taxon>
        <taxon>Streptophyta</taxon>
        <taxon>Embryophyta</taxon>
        <taxon>Tracheophyta</taxon>
        <taxon>Spermatophyta</taxon>
        <taxon>Magnoliopsida</taxon>
        <taxon>Liliopsida</taxon>
        <taxon>Poales</taxon>
        <taxon>Poaceae</taxon>
        <taxon>PACMAD clade</taxon>
        <taxon>Chloridoideae</taxon>
        <taxon>Eragrostideae</taxon>
        <taxon>Eragrostidinae</taxon>
        <taxon>Eragrostis</taxon>
    </lineage>
</organism>
<evidence type="ECO:0000259" key="3">
    <source>
        <dbReference type="Pfam" id="PF00931"/>
    </source>
</evidence>
<feature type="domain" description="Disease resistance protein winged helix" evidence="4">
    <location>
        <begin position="147"/>
        <end position="214"/>
    </location>
</feature>
<comment type="caution">
    <text evidence="6">The sequence shown here is derived from an EMBL/GenBank/DDBJ whole genome shotgun (WGS) entry which is preliminary data.</text>
</comment>
<dbReference type="SUPFAM" id="SSF52540">
    <property type="entry name" value="P-loop containing nucleoside triphosphate hydrolases"/>
    <property type="match status" value="1"/>
</dbReference>
<dbReference type="GO" id="GO:0009626">
    <property type="term" value="P:plant-type hypersensitive response"/>
    <property type="evidence" value="ECO:0007669"/>
    <property type="project" value="UniProtKB-ARBA"/>
</dbReference>
<dbReference type="Proteomes" id="UP000324897">
    <property type="component" value="Chromosome 2"/>
</dbReference>
<dbReference type="Gene3D" id="3.80.10.10">
    <property type="entry name" value="Ribonuclease Inhibitor"/>
    <property type="match status" value="1"/>
</dbReference>
<dbReference type="InterPro" id="IPR032675">
    <property type="entry name" value="LRR_dom_sf"/>
</dbReference>
<dbReference type="PANTHER" id="PTHR23155:SF1095">
    <property type="entry name" value="OS05G0250700 PROTEIN"/>
    <property type="match status" value="1"/>
</dbReference>
<evidence type="ECO:0000313" key="7">
    <source>
        <dbReference type="Proteomes" id="UP000324897"/>
    </source>
</evidence>